<dbReference type="GO" id="GO:0046872">
    <property type="term" value="F:metal ion binding"/>
    <property type="evidence" value="ECO:0007669"/>
    <property type="project" value="UniProtKB-KW"/>
</dbReference>
<dbReference type="Pfam" id="PF01979">
    <property type="entry name" value="Amidohydro_1"/>
    <property type="match status" value="1"/>
</dbReference>
<evidence type="ECO:0000256" key="4">
    <source>
        <dbReference type="PIRSR" id="PIRSR001238-3"/>
    </source>
</evidence>
<dbReference type="SUPFAM" id="SSF51338">
    <property type="entry name" value="Composite domain of metallo-dependent hydrolases"/>
    <property type="match status" value="1"/>
</dbReference>
<comment type="cofactor">
    <cofactor evidence="1 4">
        <name>Zn(2+)</name>
        <dbReference type="ChEBI" id="CHEBI:29105"/>
    </cofactor>
    <text evidence="1 4">Binds 2 Zn(2+) ions per subunit.</text>
</comment>
<comment type="caution">
    <text evidence="6">The sequence shown here is derived from an EMBL/GenBank/DDBJ whole genome shotgun (WGS) entry which is preliminary data.</text>
</comment>
<feature type="binding site" evidence="3">
    <location>
        <begin position="70"/>
        <end position="72"/>
    </location>
    <ligand>
        <name>substrate</name>
    </ligand>
</feature>
<feature type="binding site" evidence="3">
    <location>
        <position position="229"/>
    </location>
    <ligand>
        <name>substrate</name>
    </ligand>
</feature>
<dbReference type="EC" id="3.4.19.-" evidence="1"/>
<proteinExistence type="inferred from homology"/>
<comment type="function">
    <text evidence="1">Catalyzes the hydrolytic cleavage of a subset of L-isoaspartyl (L-beta-aspartyl) dipeptides. Used to degrade proteins damaged by L-isoaspartyl residues formation.</text>
</comment>
<organism evidence="6 7">
    <name type="scientific">Alteribacter lacisalsi</name>
    <dbReference type="NCBI Taxonomy" id="2045244"/>
    <lineage>
        <taxon>Bacteria</taxon>
        <taxon>Bacillati</taxon>
        <taxon>Bacillota</taxon>
        <taxon>Bacilli</taxon>
        <taxon>Bacillales</taxon>
        <taxon>Bacillaceae</taxon>
        <taxon>Alteribacter</taxon>
    </lineage>
</organism>
<accession>A0A2W0H8Y7</accession>
<dbReference type="Proteomes" id="UP000248066">
    <property type="component" value="Unassembled WGS sequence"/>
</dbReference>
<evidence type="ECO:0000313" key="6">
    <source>
        <dbReference type="EMBL" id="PYZ97381.1"/>
    </source>
</evidence>
<dbReference type="PANTHER" id="PTHR11647:SF1">
    <property type="entry name" value="COLLAPSIN RESPONSE MEDIATOR PROTEIN"/>
    <property type="match status" value="1"/>
</dbReference>
<sequence length="391" mass="41715">MLKLIRNADVFAPDPLGVKDVLIADGRIAAVKDHIFPENFSSGEIEVINGTGLKLMPGLIDSHVHITGGGGEGSFKTRTPELMLSDCVAGGITTVVGVIGTDGTTRTMTNLVAKAKGLKEEGLSCFCQSGSYQVPVKTLTGSLEQDIILIEEIIGAGEIAISDHRSSQPTKEELARIASEARVGGILSGKAGVVNVHLGDSPDRLKLIEEVVETTDIPITQFVPTHINRNEELLEAGIAFAIKGGYVDFTTSTTKEILAGDETKCSRGLKRMLAEGVPENRITFTSDGQGSLPEFDKAGNLKGLRIGRVTSLYKEVKDAVLEEGVPFETAIKVATSNVAEAYKFRQKGTVAAEMDADLLLVDAENLEIDSVIAGGKWMMKNKEIVTKGTFE</sequence>
<feature type="active site" description="Proton acceptor" evidence="2">
    <location>
        <position position="287"/>
    </location>
</feature>
<dbReference type="InterPro" id="IPR006680">
    <property type="entry name" value="Amidohydro-rel"/>
</dbReference>
<feature type="binding site" evidence="4">
    <location>
        <position position="63"/>
    </location>
    <ligand>
        <name>Zn(2+)</name>
        <dbReference type="ChEBI" id="CHEBI:29105"/>
        <label>1</label>
        <note>catalytic</note>
    </ligand>
</feature>
<feature type="domain" description="Amidohydrolase-related" evidence="5">
    <location>
        <begin position="55"/>
        <end position="378"/>
    </location>
</feature>
<keyword evidence="1" id="KW-0378">Hydrolase</keyword>
<dbReference type="AlphaFoldDB" id="A0A2W0H8Y7"/>
<dbReference type="GO" id="GO:0005737">
    <property type="term" value="C:cytoplasm"/>
    <property type="evidence" value="ECO:0007669"/>
    <property type="project" value="UniProtKB-SubCell"/>
</dbReference>
<protein>
    <recommendedName>
        <fullName evidence="1">Isoaspartyl dipeptidase</fullName>
        <ecNumber evidence="1">3.4.19.-</ecNumber>
    </recommendedName>
</protein>
<keyword evidence="1" id="KW-0645">Protease</keyword>
<dbReference type="GO" id="GO:0008237">
    <property type="term" value="F:metallopeptidase activity"/>
    <property type="evidence" value="ECO:0007669"/>
    <property type="project" value="UniProtKB-KW"/>
</dbReference>
<feature type="binding site" evidence="3">
    <location>
        <position position="132"/>
    </location>
    <ligand>
        <name>substrate</name>
    </ligand>
</feature>
<comment type="PTM">
    <text evidence="1">Carboxylation allows a single lysine to coordinate two zinc ions.</text>
</comment>
<feature type="binding site" evidence="4">
    <location>
        <position position="287"/>
    </location>
    <ligand>
        <name>Zn(2+)</name>
        <dbReference type="ChEBI" id="CHEBI:29105"/>
        <label>1</label>
        <note>catalytic</note>
    </ligand>
</feature>
<dbReference type="SUPFAM" id="SSF51556">
    <property type="entry name" value="Metallo-dependent hydrolases"/>
    <property type="match status" value="1"/>
</dbReference>
<dbReference type="OrthoDB" id="9775607at2"/>
<feature type="binding site" evidence="4">
    <location>
        <position position="65"/>
    </location>
    <ligand>
        <name>Zn(2+)</name>
        <dbReference type="ChEBI" id="CHEBI:29105"/>
        <label>1</label>
        <note>catalytic</note>
    </ligand>
</feature>
<dbReference type="InterPro" id="IPR050378">
    <property type="entry name" value="Metallo-dep_Hydrolases_sf"/>
</dbReference>
<dbReference type="Gene3D" id="2.30.40.10">
    <property type="entry name" value="Urease, subunit C, domain 1"/>
    <property type="match status" value="1"/>
</dbReference>
<feature type="binding site" evidence="3">
    <location>
        <position position="101"/>
    </location>
    <ligand>
        <name>substrate</name>
    </ligand>
</feature>
<dbReference type="GO" id="GO:0008798">
    <property type="term" value="F:beta-aspartyl-peptidase activity"/>
    <property type="evidence" value="ECO:0007669"/>
    <property type="project" value="InterPro"/>
</dbReference>
<keyword evidence="1 4" id="KW-0479">Metal-binding</keyword>
<dbReference type="Gene3D" id="3.20.20.140">
    <property type="entry name" value="Metal-dependent hydrolases"/>
    <property type="match status" value="1"/>
</dbReference>
<evidence type="ECO:0000313" key="7">
    <source>
        <dbReference type="Proteomes" id="UP000248066"/>
    </source>
</evidence>
<dbReference type="GO" id="GO:0016810">
    <property type="term" value="F:hydrolase activity, acting on carbon-nitrogen (but not peptide) bonds"/>
    <property type="evidence" value="ECO:0007669"/>
    <property type="project" value="InterPro"/>
</dbReference>
<dbReference type="InterPro" id="IPR032466">
    <property type="entry name" value="Metal_Hydrolase"/>
</dbReference>
<reference evidence="6 7" key="1">
    <citation type="submission" date="2017-10" db="EMBL/GenBank/DDBJ databases">
        <title>Bacillus sp. nov., a halophilic bacterium isolated from a Yangshapao Lake.</title>
        <authorList>
            <person name="Wang H."/>
        </authorList>
    </citation>
    <scope>NUCLEOTIDE SEQUENCE [LARGE SCALE GENOMIC DNA]</scope>
    <source>
        <strain evidence="6 7">YSP-3</strain>
    </source>
</reference>
<keyword evidence="1" id="KW-0482">Metalloprotease</keyword>
<evidence type="ECO:0000256" key="1">
    <source>
        <dbReference type="PIRNR" id="PIRNR001238"/>
    </source>
</evidence>
<dbReference type="PIRSF" id="PIRSF001238">
    <property type="entry name" value="IadA"/>
    <property type="match status" value="1"/>
</dbReference>
<comment type="similarity">
    <text evidence="1">Belongs to the peptidase M38 family.</text>
</comment>
<dbReference type="PANTHER" id="PTHR11647">
    <property type="entry name" value="HYDRANTOINASE/DIHYDROPYRIMIDINASE FAMILY MEMBER"/>
    <property type="match status" value="1"/>
</dbReference>
<evidence type="ECO:0000259" key="5">
    <source>
        <dbReference type="Pfam" id="PF01979"/>
    </source>
</evidence>
<gene>
    <name evidence="6" type="ORF">CR205_01905</name>
</gene>
<dbReference type="InterPro" id="IPR011059">
    <property type="entry name" value="Metal-dep_hydrolase_composite"/>
</dbReference>
<feature type="binding site" evidence="4">
    <location>
        <position position="197"/>
    </location>
    <ligand>
        <name>Zn(2+)</name>
        <dbReference type="ChEBI" id="CHEBI:29105"/>
        <label>2</label>
        <note>catalytic</note>
    </ligand>
</feature>
<keyword evidence="7" id="KW-1185">Reference proteome</keyword>
<dbReference type="InterPro" id="IPR010229">
    <property type="entry name" value="Pept_M38_dipep"/>
</dbReference>
<comment type="subcellular location">
    <subcellularLocation>
        <location evidence="1">Cytoplasm</location>
    </subcellularLocation>
</comment>
<keyword evidence="1 4" id="KW-0862">Zinc</keyword>
<feature type="binding site" evidence="3">
    <location>
        <position position="165"/>
    </location>
    <ligand>
        <name>substrate</name>
    </ligand>
</feature>
<dbReference type="GO" id="GO:0006508">
    <property type="term" value="P:proteolysis"/>
    <property type="evidence" value="ECO:0007669"/>
    <property type="project" value="UniProtKB-KW"/>
</dbReference>
<evidence type="ECO:0000256" key="2">
    <source>
        <dbReference type="PIRSR" id="PIRSR001238-1"/>
    </source>
</evidence>
<dbReference type="EMBL" id="PDOF01000001">
    <property type="protein sequence ID" value="PYZ97381.1"/>
    <property type="molecule type" value="Genomic_DNA"/>
</dbReference>
<dbReference type="RefSeq" id="WP_110516399.1">
    <property type="nucleotide sequence ID" value="NZ_PDOF01000001.1"/>
</dbReference>
<dbReference type="NCBIfam" id="TIGR01975">
    <property type="entry name" value="isoAsp_dipep"/>
    <property type="match status" value="1"/>
</dbReference>
<evidence type="ECO:0000256" key="3">
    <source>
        <dbReference type="PIRSR" id="PIRSR001238-2"/>
    </source>
</evidence>
<feature type="binding site" evidence="4">
    <location>
        <position position="226"/>
    </location>
    <ligand>
        <name>Zn(2+)</name>
        <dbReference type="ChEBI" id="CHEBI:29105"/>
        <label>2</label>
        <note>catalytic</note>
    </ligand>
</feature>
<feature type="binding site" evidence="3">
    <location>
        <position position="291"/>
    </location>
    <ligand>
        <name>substrate</name>
    </ligand>
</feature>
<name>A0A2W0H8Y7_9BACI</name>